<organism evidence="9 10">
    <name type="scientific">Octopus sinensis</name>
    <name type="common">East Asian common octopus</name>
    <dbReference type="NCBI Taxonomy" id="2607531"/>
    <lineage>
        <taxon>Eukaryota</taxon>
        <taxon>Metazoa</taxon>
        <taxon>Spiralia</taxon>
        <taxon>Lophotrochozoa</taxon>
        <taxon>Mollusca</taxon>
        <taxon>Cephalopoda</taxon>
        <taxon>Coleoidea</taxon>
        <taxon>Octopodiformes</taxon>
        <taxon>Octopoda</taxon>
        <taxon>Incirrata</taxon>
        <taxon>Octopodidae</taxon>
        <taxon>Octopus</taxon>
    </lineage>
</organism>
<evidence type="ECO:0000256" key="1">
    <source>
        <dbReference type="ARBA" id="ARBA00004123"/>
    </source>
</evidence>
<keyword evidence="6 10" id="KW-0269">Exonuclease</keyword>
<gene>
    <name evidence="10" type="primary">LOC115225421</name>
</gene>
<name>A0A6P7TQS5_9MOLL</name>
<dbReference type="InterPro" id="IPR013520">
    <property type="entry name" value="Ribonucl_H"/>
</dbReference>
<evidence type="ECO:0000256" key="7">
    <source>
        <dbReference type="ARBA" id="ARBA00023242"/>
    </source>
</evidence>
<accession>A0A6P7TQS5</accession>
<dbReference type="InterPro" id="IPR036397">
    <property type="entry name" value="RNaseH_sf"/>
</dbReference>
<dbReference type="InterPro" id="IPR047021">
    <property type="entry name" value="REXO1/3/4-like"/>
</dbReference>
<sequence>MAQLNTPCVALDCEMVGAGPYAETDMLARASLVNLEGECIYDQYVKPRQKVTSYRTRVSGITPDLLVDAMDFRTVQRDVAALLKDSILVGHSVNHDLDVLELKHPEAMTRDTAYYLPFMRQNRNRSPSLKILAQRELGLRIQQNDHNSVTDAQATMAIYKKHRRNWERKL</sequence>
<comment type="similarity">
    <text evidence="2">Belongs to the REXO4 family.</text>
</comment>
<dbReference type="SMART" id="SM00479">
    <property type="entry name" value="EXOIII"/>
    <property type="match status" value="1"/>
</dbReference>
<keyword evidence="4" id="KW-0540">Nuclease</keyword>
<dbReference type="GO" id="GO:0005634">
    <property type="term" value="C:nucleus"/>
    <property type="evidence" value="ECO:0007669"/>
    <property type="project" value="UniProtKB-SubCell"/>
</dbReference>
<keyword evidence="5" id="KW-0378">Hydrolase</keyword>
<evidence type="ECO:0000256" key="6">
    <source>
        <dbReference type="ARBA" id="ARBA00022839"/>
    </source>
</evidence>
<dbReference type="GO" id="GO:0003676">
    <property type="term" value="F:nucleic acid binding"/>
    <property type="evidence" value="ECO:0007669"/>
    <property type="project" value="InterPro"/>
</dbReference>
<dbReference type="KEGG" id="osn:115225421"/>
<keyword evidence="7" id="KW-0539">Nucleus</keyword>
<dbReference type="AlphaFoldDB" id="A0A6P7TQS5"/>
<dbReference type="GO" id="GO:0008408">
    <property type="term" value="F:3'-5' exonuclease activity"/>
    <property type="evidence" value="ECO:0007669"/>
    <property type="project" value="InterPro"/>
</dbReference>
<reference evidence="10" key="1">
    <citation type="submission" date="2025-08" db="UniProtKB">
        <authorList>
            <consortium name="RefSeq"/>
        </authorList>
    </citation>
    <scope>IDENTIFICATION</scope>
</reference>
<dbReference type="PANTHER" id="PTHR12801">
    <property type="entry name" value="RNA EXONUCLEASE REXO1 / RECO3 FAMILY MEMBER-RELATED"/>
    <property type="match status" value="1"/>
</dbReference>
<evidence type="ECO:0000256" key="2">
    <source>
        <dbReference type="ARBA" id="ARBA00010489"/>
    </source>
</evidence>
<dbReference type="PANTHER" id="PTHR12801:SF158">
    <property type="entry name" value="RNA EXONUCLEASE 4"/>
    <property type="match status" value="1"/>
</dbReference>
<dbReference type="Pfam" id="PF00929">
    <property type="entry name" value="RNase_T"/>
    <property type="match status" value="1"/>
</dbReference>
<evidence type="ECO:0000313" key="10">
    <source>
        <dbReference type="RefSeq" id="XP_029652240.1"/>
    </source>
</evidence>
<comment type="subcellular location">
    <subcellularLocation>
        <location evidence="1">Nucleus</location>
    </subcellularLocation>
</comment>
<dbReference type="SUPFAM" id="SSF53098">
    <property type="entry name" value="Ribonuclease H-like"/>
    <property type="match status" value="1"/>
</dbReference>
<evidence type="ECO:0000259" key="8">
    <source>
        <dbReference type="SMART" id="SM00479"/>
    </source>
</evidence>
<dbReference type="Gene3D" id="3.30.420.10">
    <property type="entry name" value="Ribonuclease H-like superfamily/Ribonuclease H"/>
    <property type="match status" value="1"/>
</dbReference>
<dbReference type="InterPro" id="IPR037431">
    <property type="entry name" value="REX4_DEDDh_dom"/>
</dbReference>
<evidence type="ECO:0000256" key="5">
    <source>
        <dbReference type="ARBA" id="ARBA00022801"/>
    </source>
</evidence>
<evidence type="ECO:0000313" key="9">
    <source>
        <dbReference type="Proteomes" id="UP000515154"/>
    </source>
</evidence>
<proteinExistence type="inferred from homology"/>
<evidence type="ECO:0000256" key="3">
    <source>
        <dbReference type="ARBA" id="ARBA00016937"/>
    </source>
</evidence>
<dbReference type="FunFam" id="3.30.420.10:FF:000007">
    <property type="entry name" value="Interferon-stimulated exonuclease gene 20"/>
    <property type="match status" value="1"/>
</dbReference>
<dbReference type="InterPro" id="IPR012337">
    <property type="entry name" value="RNaseH-like_sf"/>
</dbReference>
<dbReference type="CDD" id="cd06144">
    <property type="entry name" value="REX4_like"/>
    <property type="match status" value="1"/>
</dbReference>
<keyword evidence="9" id="KW-1185">Reference proteome</keyword>
<dbReference type="RefSeq" id="XP_029652240.1">
    <property type="nucleotide sequence ID" value="XM_029796380.2"/>
</dbReference>
<dbReference type="Proteomes" id="UP000515154">
    <property type="component" value="Linkage group LG27"/>
</dbReference>
<protein>
    <recommendedName>
        <fullName evidence="3">RNA exonuclease 4</fullName>
    </recommendedName>
</protein>
<feature type="domain" description="Exonuclease" evidence="8">
    <location>
        <begin position="7"/>
        <end position="168"/>
    </location>
</feature>
<dbReference type="GO" id="GO:0006364">
    <property type="term" value="P:rRNA processing"/>
    <property type="evidence" value="ECO:0007669"/>
    <property type="project" value="InterPro"/>
</dbReference>
<evidence type="ECO:0000256" key="4">
    <source>
        <dbReference type="ARBA" id="ARBA00022722"/>
    </source>
</evidence>